<sequence length="207" mass="23997">MNIRECYQLLGLSAGATLADLKSSYRKLARRYHPDVNRGDRGCHEKFIEINQAYQILLQALESTPVSANPAGSPTASATPRRSSPPPPPPPPRVVRKEPSFRYSPHLTELEQLLKRKGYLQLQQLLKYKRFPRAIALVEALAHRIPRDAEVRQWQAIVYQRYGRYSIECGQLDKARIYLKKALKTDPHNRSLWVEVERDFRRLERVL</sequence>
<dbReference type="InterPro" id="IPR019734">
    <property type="entry name" value="TPR_rpt"/>
</dbReference>
<gene>
    <name evidence="4" type="ORF">HCG48_18835</name>
</gene>
<dbReference type="InterPro" id="IPR011990">
    <property type="entry name" value="TPR-like_helical_dom_sf"/>
</dbReference>
<dbReference type="CDD" id="cd06257">
    <property type="entry name" value="DnaJ"/>
    <property type="match status" value="1"/>
</dbReference>
<evidence type="ECO:0000256" key="2">
    <source>
        <dbReference type="SAM" id="MobiDB-lite"/>
    </source>
</evidence>
<dbReference type="SUPFAM" id="SSF48452">
    <property type="entry name" value="TPR-like"/>
    <property type="match status" value="1"/>
</dbReference>
<keyword evidence="1" id="KW-0802">TPR repeat</keyword>
<organism evidence="4 5">
    <name type="scientific">Oxynema aestuarii AP17</name>
    <dbReference type="NCBI Taxonomy" id="2064643"/>
    <lineage>
        <taxon>Bacteria</taxon>
        <taxon>Bacillati</taxon>
        <taxon>Cyanobacteriota</taxon>
        <taxon>Cyanophyceae</taxon>
        <taxon>Oscillatoriophycideae</taxon>
        <taxon>Oscillatoriales</taxon>
        <taxon>Oscillatoriaceae</taxon>
        <taxon>Oxynema</taxon>
        <taxon>Oxynema aestuarii</taxon>
    </lineage>
</organism>
<evidence type="ECO:0000313" key="4">
    <source>
        <dbReference type="EMBL" id="QIZ72386.1"/>
    </source>
</evidence>
<feature type="compositionally biased region" description="Low complexity" evidence="2">
    <location>
        <begin position="73"/>
        <end position="82"/>
    </location>
</feature>
<dbReference type="InterPro" id="IPR001623">
    <property type="entry name" value="DnaJ_domain"/>
</dbReference>
<dbReference type="EMBL" id="CP051167">
    <property type="protein sequence ID" value="QIZ72386.1"/>
    <property type="molecule type" value="Genomic_DNA"/>
</dbReference>
<evidence type="ECO:0000256" key="1">
    <source>
        <dbReference type="PROSITE-ProRule" id="PRU00339"/>
    </source>
</evidence>
<dbReference type="KEGG" id="oxy:HCG48_18835"/>
<dbReference type="Gene3D" id="1.25.40.10">
    <property type="entry name" value="Tetratricopeptide repeat domain"/>
    <property type="match status" value="1"/>
</dbReference>
<dbReference type="Gene3D" id="1.10.287.110">
    <property type="entry name" value="DnaJ domain"/>
    <property type="match status" value="1"/>
</dbReference>
<dbReference type="PROSITE" id="PS50076">
    <property type="entry name" value="DNAJ_2"/>
    <property type="match status" value="1"/>
</dbReference>
<dbReference type="InterPro" id="IPR036869">
    <property type="entry name" value="J_dom_sf"/>
</dbReference>
<feature type="region of interest" description="Disordered" evidence="2">
    <location>
        <begin position="66"/>
        <end position="100"/>
    </location>
</feature>
<feature type="compositionally biased region" description="Pro residues" evidence="2">
    <location>
        <begin position="83"/>
        <end position="93"/>
    </location>
</feature>
<name>A0A6H1U1R3_9CYAN</name>
<feature type="repeat" description="TPR" evidence="1">
    <location>
        <begin position="156"/>
        <end position="189"/>
    </location>
</feature>
<dbReference type="PRINTS" id="PR00625">
    <property type="entry name" value="JDOMAIN"/>
</dbReference>
<proteinExistence type="predicted"/>
<reference evidence="4 5" key="1">
    <citation type="submission" date="2020-04" db="EMBL/GenBank/DDBJ databases">
        <authorList>
            <person name="Basu S."/>
            <person name="Maruthanayagam V."/>
            <person name="Chakraborty S."/>
            <person name="Pramanik A."/>
            <person name="Mukherjee J."/>
            <person name="Brink B."/>
        </authorList>
    </citation>
    <scope>NUCLEOTIDE SEQUENCE [LARGE SCALE GENOMIC DNA]</scope>
    <source>
        <strain evidence="4 5">AP17</strain>
    </source>
</reference>
<protein>
    <submittedName>
        <fullName evidence="4">J domain-containing protein</fullName>
    </submittedName>
</protein>
<dbReference type="PROSITE" id="PS50005">
    <property type="entry name" value="TPR"/>
    <property type="match status" value="1"/>
</dbReference>
<dbReference type="Pfam" id="PF00226">
    <property type="entry name" value="DnaJ"/>
    <property type="match status" value="1"/>
</dbReference>
<accession>A0A6H1U1R3</accession>
<dbReference type="AlphaFoldDB" id="A0A6H1U1R3"/>
<evidence type="ECO:0000313" key="5">
    <source>
        <dbReference type="Proteomes" id="UP000500857"/>
    </source>
</evidence>
<dbReference type="SMART" id="SM00271">
    <property type="entry name" value="DnaJ"/>
    <property type="match status" value="1"/>
</dbReference>
<keyword evidence="5" id="KW-1185">Reference proteome</keyword>
<evidence type="ECO:0000259" key="3">
    <source>
        <dbReference type="PROSITE" id="PS50076"/>
    </source>
</evidence>
<dbReference type="RefSeq" id="WP_168570535.1">
    <property type="nucleotide sequence ID" value="NZ_CP051167.1"/>
</dbReference>
<dbReference type="InterPro" id="IPR050817">
    <property type="entry name" value="DjlA_DnaK_co-chaperone"/>
</dbReference>
<dbReference type="SUPFAM" id="SSF46565">
    <property type="entry name" value="Chaperone J-domain"/>
    <property type="match status" value="1"/>
</dbReference>
<dbReference type="Proteomes" id="UP000500857">
    <property type="component" value="Chromosome"/>
</dbReference>
<dbReference type="PANTHER" id="PTHR24074">
    <property type="entry name" value="CO-CHAPERONE PROTEIN DJLA"/>
    <property type="match status" value="1"/>
</dbReference>
<feature type="domain" description="J" evidence="3">
    <location>
        <begin position="5"/>
        <end position="62"/>
    </location>
</feature>